<accession>A0A553NAS9</accession>
<dbReference type="InterPro" id="IPR013087">
    <property type="entry name" value="Znf_C2H2_type"/>
</dbReference>
<dbReference type="SMART" id="SM00355">
    <property type="entry name" value="ZnF_C2H2"/>
    <property type="match status" value="10"/>
</dbReference>
<keyword evidence="6" id="KW-0539">Nucleus</keyword>
<evidence type="ECO:0000256" key="6">
    <source>
        <dbReference type="ARBA" id="ARBA00023242"/>
    </source>
</evidence>
<comment type="subcellular location">
    <subcellularLocation>
        <location evidence="1">Nucleus</location>
    </subcellularLocation>
</comment>
<feature type="domain" description="C2H2-type" evidence="8">
    <location>
        <begin position="88"/>
        <end position="109"/>
    </location>
</feature>
<dbReference type="InterPro" id="IPR050888">
    <property type="entry name" value="ZnF_C2H2-type_TF"/>
</dbReference>
<keyword evidence="5" id="KW-0862">Zinc</keyword>
<dbReference type="AlphaFoldDB" id="A0A553NAS9"/>
<feature type="domain" description="C2H2-type" evidence="8">
    <location>
        <begin position="114"/>
        <end position="135"/>
    </location>
</feature>
<reference evidence="9 10" key="1">
    <citation type="journal article" date="2018" name="Nat. Ecol. Evol.">
        <title>Genomic signatures of mitonuclear coevolution across populations of Tigriopus californicus.</title>
        <authorList>
            <person name="Barreto F.S."/>
            <person name="Watson E.T."/>
            <person name="Lima T.G."/>
            <person name="Willett C.S."/>
            <person name="Edmands S."/>
            <person name="Li W."/>
            <person name="Burton R.S."/>
        </authorList>
    </citation>
    <scope>NUCLEOTIDE SEQUENCE [LARGE SCALE GENOMIC DNA]</scope>
    <source>
        <strain evidence="9 10">San Diego</strain>
    </source>
</reference>
<organism evidence="9 10">
    <name type="scientific">Tigriopus californicus</name>
    <name type="common">Marine copepod</name>
    <dbReference type="NCBI Taxonomy" id="6832"/>
    <lineage>
        <taxon>Eukaryota</taxon>
        <taxon>Metazoa</taxon>
        <taxon>Ecdysozoa</taxon>
        <taxon>Arthropoda</taxon>
        <taxon>Crustacea</taxon>
        <taxon>Multicrustacea</taxon>
        <taxon>Hexanauplia</taxon>
        <taxon>Copepoda</taxon>
        <taxon>Harpacticoida</taxon>
        <taxon>Harpacticidae</taxon>
        <taxon>Tigriopus</taxon>
    </lineage>
</organism>
<evidence type="ECO:0000256" key="7">
    <source>
        <dbReference type="SAM" id="MobiDB-lite"/>
    </source>
</evidence>
<keyword evidence="4" id="KW-0863">Zinc-finger</keyword>
<evidence type="ECO:0000256" key="4">
    <source>
        <dbReference type="ARBA" id="ARBA00022771"/>
    </source>
</evidence>
<feature type="compositionally biased region" description="Acidic residues" evidence="7">
    <location>
        <begin position="18"/>
        <end position="31"/>
    </location>
</feature>
<dbReference type="PANTHER" id="PTHR24406">
    <property type="entry name" value="TRANSCRIPTIONAL REPRESSOR CTCFL-RELATED"/>
    <property type="match status" value="1"/>
</dbReference>
<keyword evidence="2" id="KW-0479">Metal-binding</keyword>
<dbReference type="PROSITE" id="PS00028">
    <property type="entry name" value="ZINC_FINGER_C2H2_1"/>
    <property type="match status" value="2"/>
</dbReference>
<evidence type="ECO:0000256" key="1">
    <source>
        <dbReference type="ARBA" id="ARBA00004123"/>
    </source>
</evidence>
<name>A0A553NAS9_TIGCA</name>
<evidence type="ECO:0000256" key="2">
    <source>
        <dbReference type="ARBA" id="ARBA00022723"/>
    </source>
</evidence>
<comment type="caution">
    <text evidence="9">The sequence shown here is derived from an EMBL/GenBank/DDBJ whole genome shotgun (WGS) entry which is preliminary data.</text>
</comment>
<keyword evidence="10" id="KW-1185">Reference proteome</keyword>
<sequence>MECAEVTIKQEPDEYIIDCDDEPDRSEDEPLSTELDFPESRGSHLPRGAIAIQSKEIMKIPCLDCNIVFSSQIAMLCHKVFFHMHHYCPFCQIVFKSGQDKSIHMMMNHSEHKCDQCQLEFISFHEFQIHRLEEHQIFHCPFCGYLIPDTSLEIHLKNHFIEPEVTEGTKKVVSLFDKNLQIVGDETRFKLKCSLCYKRLARTKVFSHIRYRHNFHPDFAVAFLAQCNFTINEDIYRTLLDEPVRKRRQDPLNGPLEASPRAPSSCGSPRSPLPPFKLVGSKDEYKCSVPGCSVVNSDSGLHLLLDHGQVYCHHCDEFFSSMPERNEHCLLTHVYQCSMCDLPFVSWFKLLEHRIDVHHNYTCVFCPNLIINSFDPFAKHWKQAHEVNNDNMCRREEFRLATLLIHTNLFEINREAQTLQCNICCRREMSLEDKPLIRNHFTEFHKVYLPLLFYFFNGLNSFSLEKSERGLLDDIEAGDPIVSEVQQAKMHN</sequence>
<dbReference type="EMBL" id="VCGU01000458">
    <property type="protein sequence ID" value="TRY62527.1"/>
    <property type="molecule type" value="Genomic_DNA"/>
</dbReference>
<proteinExistence type="predicted"/>
<keyword evidence="3" id="KW-0677">Repeat</keyword>
<evidence type="ECO:0000259" key="8">
    <source>
        <dbReference type="PROSITE" id="PS00028"/>
    </source>
</evidence>
<dbReference type="GO" id="GO:0008270">
    <property type="term" value="F:zinc ion binding"/>
    <property type="evidence" value="ECO:0007669"/>
    <property type="project" value="UniProtKB-KW"/>
</dbReference>
<evidence type="ECO:0000313" key="9">
    <source>
        <dbReference type="EMBL" id="TRY62527.1"/>
    </source>
</evidence>
<dbReference type="Proteomes" id="UP000318571">
    <property type="component" value="Chromosome 10"/>
</dbReference>
<evidence type="ECO:0000313" key="10">
    <source>
        <dbReference type="Proteomes" id="UP000318571"/>
    </source>
</evidence>
<feature type="region of interest" description="Disordered" evidence="7">
    <location>
        <begin position="18"/>
        <end position="42"/>
    </location>
</feature>
<protein>
    <recommendedName>
        <fullName evidence="8">C2H2-type domain-containing protein</fullName>
    </recommendedName>
</protein>
<feature type="region of interest" description="Disordered" evidence="7">
    <location>
        <begin position="247"/>
        <end position="272"/>
    </location>
</feature>
<evidence type="ECO:0000256" key="5">
    <source>
        <dbReference type="ARBA" id="ARBA00022833"/>
    </source>
</evidence>
<dbReference type="STRING" id="6832.A0A553NAS9"/>
<dbReference type="GO" id="GO:0005634">
    <property type="term" value="C:nucleus"/>
    <property type="evidence" value="ECO:0007669"/>
    <property type="project" value="UniProtKB-SubCell"/>
</dbReference>
<gene>
    <name evidence="9" type="ORF">TCAL_16614</name>
</gene>
<evidence type="ECO:0000256" key="3">
    <source>
        <dbReference type="ARBA" id="ARBA00022737"/>
    </source>
</evidence>